<organism evidence="3 4">
    <name type="scientific">Plasmodium malariae</name>
    <dbReference type="NCBI Taxonomy" id="5858"/>
    <lineage>
        <taxon>Eukaryota</taxon>
        <taxon>Sar</taxon>
        <taxon>Alveolata</taxon>
        <taxon>Apicomplexa</taxon>
        <taxon>Aconoidasida</taxon>
        <taxon>Haemosporida</taxon>
        <taxon>Plasmodiidae</taxon>
        <taxon>Plasmodium</taxon>
        <taxon>Plasmodium (Plasmodium)</taxon>
    </lineage>
</organism>
<reference evidence="3 4" key="1">
    <citation type="submission" date="2016-06" db="EMBL/GenBank/DDBJ databases">
        <authorList>
            <consortium name="Pathogen Informatics"/>
        </authorList>
    </citation>
    <scope>NUCLEOTIDE SEQUENCE [LARGE SCALE GENOMIC DNA]</scope>
    <source>
        <strain evidence="3">PmlGA01</strain>
    </source>
</reference>
<name>A0A1C3L053_PLAMA</name>
<feature type="compositionally biased region" description="Low complexity" evidence="1">
    <location>
        <begin position="52"/>
        <end position="64"/>
    </location>
</feature>
<dbReference type="VEuPathDB" id="PlasmoDB:PmUG01_12013900"/>
<protein>
    <submittedName>
        <fullName evidence="3">Phosphatidylinositol transfer protein, putative</fullName>
    </submittedName>
</protein>
<accession>A0A1C3L053</accession>
<gene>
    <name evidence="3" type="primary">PmlGA01_120007100</name>
    <name evidence="3" type="ORF">PMLGA01_120007100</name>
</gene>
<proteinExistence type="predicted"/>
<feature type="transmembrane region" description="Helical" evidence="2">
    <location>
        <begin position="340"/>
        <end position="361"/>
    </location>
</feature>
<evidence type="ECO:0000313" key="3">
    <source>
        <dbReference type="EMBL" id="SBT79913.1"/>
    </source>
</evidence>
<evidence type="ECO:0000256" key="2">
    <source>
        <dbReference type="SAM" id="Phobius"/>
    </source>
</evidence>
<feature type="region of interest" description="Disordered" evidence="1">
    <location>
        <begin position="51"/>
        <end position="85"/>
    </location>
</feature>
<keyword evidence="2" id="KW-0812">Transmembrane</keyword>
<sequence length="1065" mass="125688">YNKKEQNVDTHYGRRKDAEYSEKNDCYFTTTDEQVLGEKEGKWKTYGKVCTNNSSDDNNGSNRRNISKYGNGDNGKGSGNSVNDNNGLDDNFLYSGEKINSEATKNFFIKFNEYRQNYSLVGGGGGEAYEMRNKLLNPSNEHLYEKINSFNNNNDMKKEDDDDDYYYYYQHFRNYNHVEKVHLDDKYENMIPYNDVESFLSSLLNMNLNHVDRNVLDDFSYHLEDLYMDNNINNRRKNNELVYIFFYIFSILSCFYSFISLYKCFKFLFYFLSSLFLCLFVVFYNKYLQNNYFSKIMYTCSMDIPMNINFLASFLMSDDKYYVGEVDKTVFKTKNSCLSYVYSSFNLYFMNPILSIFSYFFRPRNSYSTQYLQKCYNLNSTDKKEHEHLRSYFFIKYTSKNAKNFFKLFNYGEADRDVVSDTRRVMLPHSEDGSTEGTIRRRRKTYKNEENIGNRDDSLVCTSGVDAVAEEATVAVCLRRGAEEKLEVEKAKNDQGYRSIINLSKEDYNRENGMNGIPTINLKHGEVRSMSCVDTVMNNPNSVKDNGNINIKVSSKSGTNVSDDRQCGDCGKVDFRSMDGDVFTFWFWPNVGTILRKLRDNFFYWSFVKLKYILKNFRNFKNNFCKKYVQVDGFDLFLIHEKNEKLCNVNYFTSYNFKSLLFNNFLNYARCSSISKSLLSKCNLNKHNMDDMLYTFKEKKKRRGQEHVTYDEDTKKKKKIEIPILQLLQLQLQQRYDMKEAEKQICRKIFYNINNEQISKNMIRYIYDLTHTEYINCMKCIPLIENVDDIFFIINLAKMFLYIVEYIRLFDIPNKYVLSNYIERLENNKDYLNYSDDLFISNVILLLKSMILLHTTFANSFILSKQNEKLEASFEHSNISMSMKNNYPICFSLNAENVKTRAQITSDFNLKNMCTFDEITVVVDNEIQIKNKKSNYQMNLKLPHLTLKGLLHGNLSFTFSDKLVVRDSLRNCADIRFVDKTKKNGQFLGIIKRKETITNILSGNVFNKIILNSDKEYGDEQDIKVNLTYKENTANLTKSNHDYIKLRILMDNYSKKKREEKTTDM</sequence>
<dbReference type="AlphaFoldDB" id="A0A1C3L053"/>
<keyword evidence="2" id="KW-1133">Transmembrane helix</keyword>
<keyword evidence="2" id="KW-0472">Membrane</keyword>
<dbReference type="Proteomes" id="UP000219799">
    <property type="component" value="Chromosome 12"/>
</dbReference>
<feature type="transmembrane region" description="Helical" evidence="2">
    <location>
        <begin position="241"/>
        <end position="261"/>
    </location>
</feature>
<evidence type="ECO:0000256" key="1">
    <source>
        <dbReference type="SAM" id="MobiDB-lite"/>
    </source>
</evidence>
<feature type="non-terminal residue" evidence="3">
    <location>
        <position position="1"/>
    </location>
</feature>
<dbReference type="EMBL" id="LT594500">
    <property type="protein sequence ID" value="SBT79913.1"/>
    <property type="molecule type" value="Genomic_DNA"/>
</dbReference>
<evidence type="ECO:0000313" key="4">
    <source>
        <dbReference type="Proteomes" id="UP000219799"/>
    </source>
</evidence>
<feature type="transmembrane region" description="Helical" evidence="2">
    <location>
        <begin position="267"/>
        <end position="284"/>
    </location>
</feature>